<dbReference type="Proteomes" id="UP000243499">
    <property type="component" value="Chromosome 9"/>
</dbReference>
<dbReference type="Gramene" id="PVH32404">
    <property type="protein sequence ID" value="PVH32404"/>
    <property type="gene ID" value="PAHAL_9G391800"/>
</dbReference>
<dbReference type="EMBL" id="CM008054">
    <property type="protein sequence ID" value="PVH32404.1"/>
    <property type="molecule type" value="Genomic_DNA"/>
</dbReference>
<feature type="region of interest" description="Disordered" evidence="2">
    <location>
        <begin position="258"/>
        <end position="283"/>
    </location>
</feature>
<evidence type="ECO:0000256" key="1">
    <source>
        <dbReference type="SAM" id="Coils"/>
    </source>
</evidence>
<evidence type="ECO:0008006" key="4">
    <source>
        <dbReference type="Google" id="ProtNLM"/>
    </source>
</evidence>
<evidence type="ECO:0000313" key="3">
    <source>
        <dbReference type="EMBL" id="PVH32404.1"/>
    </source>
</evidence>
<protein>
    <recommendedName>
        <fullName evidence="4">CCHC-type domain-containing protein</fullName>
    </recommendedName>
</protein>
<proteinExistence type="predicted"/>
<name>A0A2T8I404_9POAL</name>
<gene>
    <name evidence="3" type="ORF">PAHAL_9G391800</name>
</gene>
<evidence type="ECO:0000256" key="2">
    <source>
        <dbReference type="SAM" id="MobiDB-lite"/>
    </source>
</evidence>
<accession>A0A2T8I404</accession>
<keyword evidence="1" id="KW-0175">Coiled coil</keyword>
<feature type="coiled-coil region" evidence="1">
    <location>
        <begin position="166"/>
        <end position="193"/>
    </location>
</feature>
<sequence>MSTGGEVLLELLLLDGSNYASWSTCVLSVLRTMGPQIERIVDLSISHPSVDWSNLTKEEEKCLQLNAQATYVLIHALSKDVFDSIMDDDDDDDILEDAHLIWTILKERYDKSKYDDEELILEKSFEEFSTSSIINENPQVIFSNGQDDVYISTSSPTHESIQKKANFELKAQLEDLTSKHMALQEKYDDLSCSYEKLVDSHAMLDIAHEVMVTSVKSYLPHMHKCTSSQVHIDLSCANPCLSQANILLSTTSDLDNVGKKGRHNGHGLVANSNKKNKSTSSKENKKIKKECYGCNEKGHELASCSHNKDDCKSLNKRQTGNKQIKNQDEKKKKTSCNDKQHICYTYRRKGHISKNCLMGQNGTCASKVTHTLYGSTKAIWVPKYLVTNLQWPNMDWVPPSA</sequence>
<dbReference type="AlphaFoldDB" id="A0A2T8I404"/>
<organism evidence="3">
    <name type="scientific">Panicum hallii</name>
    <dbReference type="NCBI Taxonomy" id="206008"/>
    <lineage>
        <taxon>Eukaryota</taxon>
        <taxon>Viridiplantae</taxon>
        <taxon>Streptophyta</taxon>
        <taxon>Embryophyta</taxon>
        <taxon>Tracheophyta</taxon>
        <taxon>Spermatophyta</taxon>
        <taxon>Magnoliopsida</taxon>
        <taxon>Liliopsida</taxon>
        <taxon>Poales</taxon>
        <taxon>Poaceae</taxon>
        <taxon>PACMAD clade</taxon>
        <taxon>Panicoideae</taxon>
        <taxon>Panicodae</taxon>
        <taxon>Paniceae</taxon>
        <taxon>Panicinae</taxon>
        <taxon>Panicum</taxon>
        <taxon>Panicum sect. Panicum</taxon>
    </lineage>
</organism>
<reference evidence="3" key="1">
    <citation type="submission" date="2018-04" db="EMBL/GenBank/DDBJ databases">
        <title>WGS assembly of Panicum hallii.</title>
        <authorList>
            <person name="Lovell J."/>
            <person name="Jenkins J."/>
            <person name="Lowry D."/>
            <person name="Mamidi S."/>
            <person name="Sreedasyam A."/>
            <person name="Weng X."/>
            <person name="Barry K."/>
            <person name="Bonette J."/>
            <person name="Campitelli B."/>
            <person name="Daum C."/>
            <person name="Gordon S."/>
            <person name="Gould B."/>
            <person name="Lipzen A."/>
            <person name="Macqueen A."/>
            <person name="Palacio-Mejia J."/>
            <person name="Plott C."/>
            <person name="Shakirov E."/>
            <person name="Shu S."/>
            <person name="Yoshinaga Y."/>
            <person name="Zane M."/>
            <person name="Rokhsar D."/>
            <person name="Grimwood J."/>
            <person name="Schmutz J."/>
            <person name="Juenger T."/>
        </authorList>
    </citation>
    <scope>NUCLEOTIDE SEQUENCE [LARGE SCALE GENOMIC DNA]</scope>
    <source>
        <strain evidence="3">FIL2</strain>
    </source>
</reference>